<organism evidence="1 2">
    <name type="scientific">Donghicola eburneus</name>
    <dbReference type="NCBI Taxonomy" id="393278"/>
    <lineage>
        <taxon>Bacteria</taxon>
        <taxon>Pseudomonadati</taxon>
        <taxon>Pseudomonadota</taxon>
        <taxon>Alphaproteobacteria</taxon>
        <taxon>Rhodobacterales</taxon>
        <taxon>Roseobacteraceae</taxon>
        <taxon>Donghicola</taxon>
    </lineage>
</organism>
<name>A0A1M4MXF2_9RHOB</name>
<keyword evidence="2" id="KW-1185">Reference proteome</keyword>
<dbReference type="InterPro" id="IPR010696">
    <property type="entry name" value="DUF1272"/>
</dbReference>
<reference evidence="2" key="1">
    <citation type="submission" date="2016-09" db="EMBL/GenBank/DDBJ databases">
        <authorList>
            <person name="Wibberg D."/>
        </authorList>
    </citation>
    <scope>NUCLEOTIDE SEQUENCE [LARGE SCALE GENOMIC DNA]</scope>
</reference>
<dbReference type="AlphaFoldDB" id="A0A1M4MXF2"/>
<evidence type="ECO:0000313" key="2">
    <source>
        <dbReference type="Proteomes" id="UP000184085"/>
    </source>
</evidence>
<proteinExistence type="predicted"/>
<dbReference type="Pfam" id="PF06906">
    <property type="entry name" value="DUF1272"/>
    <property type="match status" value="1"/>
</dbReference>
<gene>
    <name evidence="1" type="ORF">KARMA_1449</name>
</gene>
<protein>
    <submittedName>
        <fullName evidence="1">Putative urease</fullName>
    </submittedName>
</protein>
<dbReference type="EMBL" id="FMJB01000044">
    <property type="protein sequence ID" value="SCM67253.1"/>
    <property type="molecule type" value="Genomic_DNA"/>
</dbReference>
<sequence>MMLELRPNCEWCGCDLPPDSLDARICSYECTYCATCVEEVLHNVCATCGGGLVPRPIRPKTNHRPQKKLGLGFHPASTERVTSQWTSEEVESFSKKLSGIPPEER</sequence>
<evidence type="ECO:0000313" key="1">
    <source>
        <dbReference type="EMBL" id="SCM67253.1"/>
    </source>
</evidence>
<dbReference type="Proteomes" id="UP000184085">
    <property type="component" value="Unassembled WGS sequence"/>
</dbReference>
<accession>A0A1M4MXF2</accession>